<keyword evidence="16" id="KW-1185">Reference proteome</keyword>
<dbReference type="Proteomes" id="UP000507470">
    <property type="component" value="Unassembled WGS sequence"/>
</dbReference>
<keyword evidence="8" id="KW-0256">Endoplasmic reticulum</keyword>
<dbReference type="GO" id="GO:0038023">
    <property type="term" value="F:signaling receptor activity"/>
    <property type="evidence" value="ECO:0007669"/>
    <property type="project" value="InterPro"/>
</dbReference>
<keyword evidence="9 12" id="KW-1133">Transmembrane helix</keyword>
<dbReference type="InterPro" id="IPR056780">
    <property type="entry name" value="Renin_r_C"/>
</dbReference>
<keyword evidence="7" id="KW-0732">Signal</keyword>
<dbReference type="EMBL" id="CACVKT020007119">
    <property type="protein sequence ID" value="CAC5405531.1"/>
    <property type="molecule type" value="Genomic_DNA"/>
</dbReference>
<dbReference type="GO" id="GO:0031982">
    <property type="term" value="C:vesicle"/>
    <property type="evidence" value="ECO:0007669"/>
    <property type="project" value="UniProtKB-SubCell"/>
</dbReference>
<evidence type="ECO:0000256" key="1">
    <source>
        <dbReference type="ARBA" id="ARBA00004115"/>
    </source>
</evidence>
<feature type="domain" description="Renin receptor-like C-terminal transmembrane spanning segment" evidence="13">
    <location>
        <begin position="302"/>
        <end position="367"/>
    </location>
</feature>
<name>A0A6J8DD11_MYTCO</name>
<dbReference type="AlphaFoldDB" id="A0A6J8DD11"/>
<evidence type="ECO:0000256" key="11">
    <source>
        <dbReference type="ARBA" id="ARBA00023170"/>
    </source>
</evidence>
<evidence type="ECO:0000313" key="15">
    <source>
        <dbReference type="EMBL" id="CAC5405531.1"/>
    </source>
</evidence>
<dbReference type="InterPro" id="IPR012493">
    <property type="entry name" value="Renin_rcpt"/>
</dbReference>
<evidence type="ECO:0000256" key="9">
    <source>
        <dbReference type="ARBA" id="ARBA00022989"/>
    </source>
</evidence>
<evidence type="ECO:0000256" key="12">
    <source>
        <dbReference type="SAM" id="Phobius"/>
    </source>
</evidence>
<evidence type="ECO:0000256" key="7">
    <source>
        <dbReference type="ARBA" id="ARBA00022729"/>
    </source>
</evidence>
<dbReference type="PANTHER" id="PTHR13351:SF1">
    <property type="entry name" value="RENIN RECEPTOR"/>
    <property type="match status" value="1"/>
</dbReference>
<dbReference type="Pfam" id="PF25294">
    <property type="entry name" value="RENR_N"/>
    <property type="match status" value="1"/>
</dbReference>
<dbReference type="InterPro" id="IPR057318">
    <property type="entry name" value="RENR_N"/>
</dbReference>
<dbReference type="GO" id="GO:0009897">
    <property type="term" value="C:external side of plasma membrane"/>
    <property type="evidence" value="ECO:0007669"/>
    <property type="project" value="TreeGrafter"/>
</dbReference>
<evidence type="ECO:0000259" key="14">
    <source>
        <dbReference type="Pfam" id="PF25294"/>
    </source>
</evidence>
<keyword evidence="6 12" id="KW-0812">Transmembrane</keyword>
<sequence length="367" mass="41510">MAVKELIFRSKTNILHFLCIYCLISQVICQELIVTHAPKYVTFQQQADNLQTSDVSKVITHTLGVPTEDVKWSGVTQGSLFNRPKANVLMTVVTAEGKKPLSVKNIAKYPVKSDIPSVDVGQMMNVIQDTFFDTNPLMIDTGVDNNFFDVHTDFDVFRKLPDTMRRMADRLLDSDSVLNQHTVGTLNSSHPTDLKLMGELQMVQDVVNTISDKPEMMSTKSPDLFSFTVTGLRDIMDKHGSQSTQAADASDLVNNFINKMTEDFKKLYKDNVMIEVLTIVPEKAGYVRKVRSLKADPTPTPGPDNSMKELNLSKDYDEDYPAIFNIILWFMIILAIVLFSVSYGMWHMDPGRDSIIYRMTTTRLKKD</sequence>
<dbReference type="GO" id="GO:0005789">
    <property type="term" value="C:endoplasmic reticulum membrane"/>
    <property type="evidence" value="ECO:0007669"/>
    <property type="project" value="UniProtKB-SubCell"/>
</dbReference>
<evidence type="ECO:0000256" key="6">
    <source>
        <dbReference type="ARBA" id="ARBA00022692"/>
    </source>
</evidence>
<evidence type="ECO:0000256" key="4">
    <source>
        <dbReference type="ARBA" id="ARBA00022475"/>
    </source>
</evidence>
<evidence type="ECO:0000256" key="3">
    <source>
        <dbReference type="ARBA" id="ARBA00004373"/>
    </source>
</evidence>
<dbReference type="PANTHER" id="PTHR13351">
    <property type="entry name" value="RENIN RECEPTOR"/>
    <property type="match status" value="1"/>
</dbReference>
<keyword evidence="11" id="KW-0675">Receptor</keyword>
<keyword evidence="10 12" id="KW-0472">Membrane</keyword>
<comment type="subcellular location">
    <subcellularLocation>
        <location evidence="2">Cell membrane</location>
        <topology evidence="2">Single-pass type I membrane protein</topology>
    </subcellularLocation>
    <subcellularLocation>
        <location evidence="1">Endoplasmic reticulum membrane</location>
        <topology evidence="1">Single-pass type I membrane protein</topology>
    </subcellularLocation>
    <subcellularLocation>
        <location evidence="3">Vesicle</location>
    </subcellularLocation>
</comment>
<reference evidence="15 16" key="1">
    <citation type="submission" date="2020-06" db="EMBL/GenBank/DDBJ databases">
        <authorList>
            <person name="Li R."/>
            <person name="Bekaert M."/>
        </authorList>
    </citation>
    <scope>NUCLEOTIDE SEQUENCE [LARGE SCALE GENOMIC DNA]</scope>
    <source>
        <strain evidence="16">wild</strain>
    </source>
</reference>
<evidence type="ECO:0000256" key="5">
    <source>
        <dbReference type="ARBA" id="ARBA00022685"/>
    </source>
</evidence>
<feature type="domain" description="Renin receptor N-terminal" evidence="14">
    <location>
        <begin position="29"/>
        <end position="279"/>
    </location>
</feature>
<evidence type="ECO:0000256" key="10">
    <source>
        <dbReference type="ARBA" id="ARBA00023136"/>
    </source>
</evidence>
<accession>A0A6J8DD11</accession>
<evidence type="ECO:0000256" key="8">
    <source>
        <dbReference type="ARBA" id="ARBA00022824"/>
    </source>
</evidence>
<evidence type="ECO:0000259" key="13">
    <source>
        <dbReference type="Pfam" id="PF07850"/>
    </source>
</evidence>
<proteinExistence type="predicted"/>
<keyword evidence="5" id="KW-0165">Cleavage on pair of basic residues</keyword>
<feature type="transmembrane region" description="Helical" evidence="12">
    <location>
        <begin position="322"/>
        <end position="346"/>
    </location>
</feature>
<gene>
    <name evidence="15" type="ORF">MCOR_39208</name>
</gene>
<evidence type="ECO:0000256" key="2">
    <source>
        <dbReference type="ARBA" id="ARBA00004251"/>
    </source>
</evidence>
<dbReference type="GO" id="GO:0030177">
    <property type="term" value="P:positive regulation of Wnt signaling pathway"/>
    <property type="evidence" value="ECO:0007669"/>
    <property type="project" value="TreeGrafter"/>
</dbReference>
<evidence type="ECO:0000313" key="16">
    <source>
        <dbReference type="Proteomes" id="UP000507470"/>
    </source>
</evidence>
<protein>
    <submittedName>
        <fullName evidence="15">ATP6AP2</fullName>
    </submittedName>
</protein>
<dbReference type="OrthoDB" id="7866065at2759"/>
<dbReference type="Pfam" id="PF07850">
    <property type="entry name" value="Renin_r"/>
    <property type="match status" value="1"/>
</dbReference>
<organism evidence="15 16">
    <name type="scientific">Mytilus coruscus</name>
    <name type="common">Sea mussel</name>
    <dbReference type="NCBI Taxonomy" id="42192"/>
    <lineage>
        <taxon>Eukaryota</taxon>
        <taxon>Metazoa</taxon>
        <taxon>Spiralia</taxon>
        <taxon>Lophotrochozoa</taxon>
        <taxon>Mollusca</taxon>
        <taxon>Bivalvia</taxon>
        <taxon>Autobranchia</taxon>
        <taxon>Pteriomorphia</taxon>
        <taxon>Mytilida</taxon>
        <taxon>Mytiloidea</taxon>
        <taxon>Mytilidae</taxon>
        <taxon>Mytilinae</taxon>
        <taxon>Mytilus</taxon>
    </lineage>
</organism>
<dbReference type="GO" id="GO:0098588">
    <property type="term" value="C:bounding membrane of organelle"/>
    <property type="evidence" value="ECO:0007669"/>
    <property type="project" value="UniProtKB-ARBA"/>
</dbReference>
<keyword evidence="4" id="KW-1003">Cell membrane</keyword>